<name>A0A2I0URM2_LIMLA</name>
<proteinExistence type="predicted"/>
<feature type="region of interest" description="Disordered" evidence="1">
    <location>
        <begin position="87"/>
        <end position="113"/>
    </location>
</feature>
<dbReference type="AlphaFoldDB" id="A0A2I0URM2"/>
<evidence type="ECO:0000313" key="3">
    <source>
        <dbReference type="Proteomes" id="UP000233556"/>
    </source>
</evidence>
<gene>
    <name evidence="2" type="ORF">llap_1018</name>
</gene>
<evidence type="ECO:0000313" key="2">
    <source>
        <dbReference type="EMBL" id="PKU48694.1"/>
    </source>
</evidence>
<reference evidence="3" key="2">
    <citation type="submission" date="2017-12" db="EMBL/GenBank/DDBJ databases">
        <title>Genome sequence of the Bar-tailed Godwit (Limosa lapponica baueri).</title>
        <authorList>
            <person name="Lima N.C.B."/>
            <person name="Parody-Merino A.M."/>
            <person name="Battley P.F."/>
            <person name="Fidler A.E."/>
            <person name="Prosdocimi F."/>
        </authorList>
    </citation>
    <scope>NUCLEOTIDE SEQUENCE [LARGE SCALE GENOMIC DNA]</scope>
</reference>
<organism evidence="2 3">
    <name type="scientific">Limosa lapponica baueri</name>
    <dbReference type="NCBI Taxonomy" id="1758121"/>
    <lineage>
        <taxon>Eukaryota</taxon>
        <taxon>Metazoa</taxon>
        <taxon>Chordata</taxon>
        <taxon>Craniata</taxon>
        <taxon>Vertebrata</taxon>
        <taxon>Euteleostomi</taxon>
        <taxon>Archelosauria</taxon>
        <taxon>Archosauria</taxon>
        <taxon>Dinosauria</taxon>
        <taxon>Saurischia</taxon>
        <taxon>Theropoda</taxon>
        <taxon>Coelurosauria</taxon>
        <taxon>Aves</taxon>
        <taxon>Neognathae</taxon>
        <taxon>Neoaves</taxon>
        <taxon>Charadriiformes</taxon>
        <taxon>Scolopacidae</taxon>
        <taxon>Limosa</taxon>
    </lineage>
</organism>
<feature type="region of interest" description="Disordered" evidence="1">
    <location>
        <begin position="58"/>
        <end position="77"/>
    </location>
</feature>
<dbReference type="Proteomes" id="UP000233556">
    <property type="component" value="Unassembled WGS sequence"/>
</dbReference>
<protein>
    <submittedName>
        <fullName evidence="2">Suppression of tumorigenicity 5 protein isoform x4</fullName>
    </submittedName>
</protein>
<keyword evidence="3" id="KW-1185">Reference proteome</keyword>
<accession>A0A2I0URM2</accession>
<evidence type="ECO:0000256" key="1">
    <source>
        <dbReference type="SAM" id="MobiDB-lite"/>
    </source>
</evidence>
<feature type="region of interest" description="Disordered" evidence="1">
    <location>
        <begin position="1"/>
        <end position="40"/>
    </location>
</feature>
<sequence length="173" mass="19110">MPASSKTDPRLAKAEPISDSSSASGIMYLRGGKKTSVQHQLQRERGVRICERNNFADTEVNEEGGRGGAPGTRAEIPLQPMVRTMVRQEPSAAHGGPQWSRYPPAAHGGPHARAEAVTPWEAYAGAGSWQEVWARGERSPCWSRFDGRTCDHMADSHWSSLFLKDCILWKDPR</sequence>
<reference evidence="3" key="1">
    <citation type="submission" date="2017-11" db="EMBL/GenBank/DDBJ databases">
        <authorList>
            <person name="Lima N.C."/>
            <person name="Parody-Merino A.M."/>
            <person name="Battley P.F."/>
            <person name="Fidler A.E."/>
            <person name="Prosdocimi F."/>
        </authorList>
    </citation>
    <scope>NUCLEOTIDE SEQUENCE [LARGE SCALE GENOMIC DNA]</scope>
</reference>
<dbReference type="EMBL" id="KZ505648">
    <property type="protein sequence ID" value="PKU48694.1"/>
    <property type="molecule type" value="Genomic_DNA"/>
</dbReference>